<reference evidence="2" key="1">
    <citation type="submission" date="2021-12" db="EMBL/GenBank/DDBJ databases">
        <authorList>
            <person name="King R."/>
        </authorList>
    </citation>
    <scope>NUCLEOTIDE SEQUENCE</scope>
</reference>
<feature type="region of interest" description="Disordered" evidence="1">
    <location>
        <begin position="54"/>
        <end position="141"/>
    </location>
</feature>
<evidence type="ECO:0000313" key="3">
    <source>
        <dbReference type="Proteomes" id="UP001154078"/>
    </source>
</evidence>
<evidence type="ECO:0000313" key="2">
    <source>
        <dbReference type="EMBL" id="CAH0552487.1"/>
    </source>
</evidence>
<accession>A0A9P0FDZ7</accession>
<feature type="compositionally biased region" description="Polar residues" evidence="1">
    <location>
        <begin position="107"/>
        <end position="118"/>
    </location>
</feature>
<gene>
    <name evidence="2" type="ORF">MELIAE_LOCUS4699</name>
</gene>
<sequence length="141" mass="16406">MPPTQLKCSVMMASLRREEDFQNNLDNLFDIAHANALECIKIEEDKIFLQKQREPGHPGCLAGVDKKLAEKEERTRQRKLKEEKKRHEQMCSESLSSSLTTEDFIETQENPDQPTNSDESLEEPLPSTNNFKKRKERLHHS</sequence>
<proteinExistence type="predicted"/>
<protein>
    <submittedName>
        <fullName evidence="2">Uncharacterized protein</fullName>
    </submittedName>
</protein>
<feature type="compositionally biased region" description="Basic residues" evidence="1">
    <location>
        <begin position="131"/>
        <end position="141"/>
    </location>
</feature>
<dbReference type="OrthoDB" id="6775076at2759"/>
<feature type="compositionally biased region" description="Low complexity" evidence="1">
    <location>
        <begin position="92"/>
        <end position="102"/>
    </location>
</feature>
<evidence type="ECO:0000256" key="1">
    <source>
        <dbReference type="SAM" id="MobiDB-lite"/>
    </source>
</evidence>
<organism evidence="2 3">
    <name type="scientific">Brassicogethes aeneus</name>
    <name type="common">Rape pollen beetle</name>
    <name type="synonym">Meligethes aeneus</name>
    <dbReference type="NCBI Taxonomy" id="1431903"/>
    <lineage>
        <taxon>Eukaryota</taxon>
        <taxon>Metazoa</taxon>
        <taxon>Ecdysozoa</taxon>
        <taxon>Arthropoda</taxon>
        <taxon>Hexapoda</taxon>
        <taxon>Insecta</taxon>
        <taxon>Pterygota</taxon>
        <taxon>Neoptera</taxon>
        <taxon>Endopterygota</taxon>
        <taxon>Coleoptera</taxon>
        <taxon>Polyphaga</taxon>
        <taxon>Cucujiformia</taxon>
        <taxon>Nitidulidae</taxon>
        <taxon>Meligethinae</taxon>
        <taxon>Brassicogethes</taxon>
    </lineage>
</organism>
<feature type="compositionally biased region" description="Basic and acidic residues" evidence="1">
    <location>
        <begin position="64"/>
        <end position="90"/>
    </location>
</feature>
<keyword evidence="3" id="KW-1185">Reference proteome</keyword>
<dbReference type="AlphaFoldDB" id="A0A9P0FDZ7"/>
<dbReference type="EMBL" id="OV121134">
    <property type="protein sequence ID" value="CAH0552487.1"/>
    <property type="molecule type" value="Genomic_DNA"/>
</dbReference>
<dbReference type="Proteomes" id="UP001154078">
    <property type="component" value="Chromosome 3"/>
</dbReference>
<name>A0A9P0FDZ7_BRAAE</name>